<accession>A0A4C1WB34</accession>
<keyword evidence="2" id="KW-1185">Reference proteome</keyword>
<dbReference type="Proteomes" id="UP000299102">
    <property type="component" value="Unassembled WGS sequence"/>
</dbReference>
<dbReference type="OrthoDB" id="414730at2759"/>
<reference evidence="1 2" key="1">
    <citation type="journal article" date="2019" name="Commun. Biol.">
        <title>The bagworm genome reveals a unique fibroin gene that provides high tensile strength.</title>
        <authorList>
            <person name="Kono N."/>
            <person name="Nakamura H."/>
            <person name="Ohtoshi R."/>
            <person name="Tomita M."/>
            <person name="Numata K."/>
            <person name="Arakawa K."/>
        </authorList>
    </citation>
    <scope>NUCLEOTIDE SEQUENCE [LARGE SCALE GENOMIC DNA]</scope>
</reference>
<evidence type="ECO:0000313" key="1">
    <source>
        <dbReference type="EMBL" id="GBP47692.1"/>
    </source>
</evidence>
<dbReference type="STRING" id="151549.A0A4C1WB34"/>
<dbReference type="AlphaFoldDB" id="A0A4C1WB34"/>
<comment type="caution">
    <text evidence="1">The sequence shown here is derived from an EMBL/GenBank/DDBJ whole genome shotgun (WGS) entry which is preliminary data.</text>
</comment>
<protein>
    <submittedName>
        <fullName evidence="1">Uncharacterized protein</fullName>
    </submittedName>
</protein>
<dbReference type="EMBL" id="BGZK01000507">
    <property type="protein sequence ID" value="GBP47692.1"/>
    <property type="molecule type" value="Genomic_DNA"/>
</dbReference>
<organism evidence="1 2">
    <name type="scientific">Eumeta variegata</name>
    <name type="common">Bagworm moth</name>
    <name type="synonym">Eumeta japonica</name>
    <dbReference type="NCBI Taxonomy" id="151549"/>
    <lineage>
        <taxon>Eukaryota</taxon>
        <taxon>Metazoa</taxon>
        <taxon>Ecdysozoa</taxon>
        <taxon>Arthropoda</taxon>
        <taxon>Hexapoda</taxon>
        <taxon>Insecta</taxon>
        <taxon>Pterygota</taxon>
        <taxon>Neoptera</taxon>
        <taxon>Endopterygota</taxon>
        <taxon>Lepidoptera</taxon>
        <taxon>Glossata</taxon>
        <taxon>Ditrysia</taxon>
        <taxon>Tineoidea</taxon>
        <taxon>Psychidae</taxon>
        <taxon>Oiketicinae</taxon>
        <taxon>Eumeta</taxon>
    </lineage>
</organism>
<sequence>MSRKQFVFTQGRSAIDAGFELVQRIFRVWEDSRDVLGVFCDLSKTFDCVNHEILIGKLRHYAVTGMALGPLKSYLSNIIHRVDINGIRSSGSVIRI</sequence>
<proteinExistence type="predicted"/>
<gene>
    <name evidence="1" type="ORF">EVAR_28095_1</name>
</gene>
<evidence type="ECO:0000313" key="2">
    <source>
        <dbReference type="Proteomes" id="UP000299102"/>
    </source>
</evidence>
<name>A0A4C1WB34_EUMVA</name>